<proteinExistence type="predicted"/>
<organism evidence="1 2">
    <name type="scientific">Parascaris equorum</name>
    <name type="common">Equine roundworm</name>
    <dbReference type="NCBI Taxonomy" id="6256"/>
    <lineage>
        <taxon>Eukaryota</taxon>
        <taxon>Metazoa</taxon>
        <taxon>Ecdysozoa</taxon>
        <taxon>Nematoda</taxon>
        <taxon>Chromadorea</taxon>
        <taxon>Rhabditida</taxon>
        <taxon>Spirurina</taxon>
        <taxon>Ascaridomorpha</taxon>
        <taxon>Ascaridoidea</taxon>
        <taxon>Ascarididae</taxon>
        <taxon>Parascaris</taxon>
    </lineage>
</organism>
<protein>
    <submittedName>
        <fullName evidence="2">Uncharacterized protein</fullName>
    </submittedName>
</protein>
<dbReference type="Proteomes" id="UP000887564">
    <property type="component" value="Unplaced"/>
</dbReference>
<dbReference type="WBParaSite" id="PEQ_0000154401-mRNA-1">
    <property type="protein sequence ID" value="PEQ_0000154401-mRNA-1"/>
    <property type="gene ID" value="PEQ_0000154401"/>
</dbReference>
<evidence type="ECO:0000313" key="1">
    <source>
        <dbReference type="Proteomes" id="UP000887564"/>
    </source>
</evidence>
<evidence type="ECO:0000313" key="2">
    <source>
        <dbReference type="WBParaSite" id="PEQ_0000154401-mRNA-1"/>
    </source>
</evidence>
<name>A0A914R4K8_PAREQ</name>
<reference evidence="2" key="1">
    <citation type="submission" date="2022-11" db="UniProtKB">
        <authorList>
            <consortium name="WormBaseParasite"/>
        </authorList>
    </citation>
    <scope>IDENTIFICATION</scope>
</reference>
<dbReference type="AlphaFoldDB" id="A0A914R4K8"/>
<sequence>MERSAWTDIRKFPIQLTRTARRAGRQQLWSDPRRLLTVGHDYAYLGRPLPDKFWRVTQRQDYADAVPLPKQELGQCCKFVLQIWSPYFVIS</sequence>
<accession>A0A914R4K8</accession>
<keyword evidence="1" id="KW-1185">Reference proteome</keyword>